<dbReference type="AlphaFoldDB" id="A0A8H3EZE4"/>
<keyword evidence="3" id="KW-0479">Metal-binding</keyword>
<dbReference type="PROSITE" id="PS00518">
    <property type="entry name" value="ZF_RING_1"/>
    <property type="match status" value="1"/>
</dbReference>
<dbReference type="OrthoDB" id="5963at2759"/>
<dbReference type="GO" id="GO:0006289">
    <property type="term" value="P:nucleotide-excision repair"/>
    <property type="evidence" value="ECO:0007669"/>
    <property type="project" value="InterPro"/>
</dbReference>
<dbReference type="Gene3D" id="3.30.40.10">
    <property type="entry name" value="Zinc/RING finger domain, C3HC4 (zinc finger)"/>
    <property type="match status" value="1"/>
</dbReference>
<evidence type="ECO:0000313" key="13">
    <source>
        <dbReference type="EMBL" id="CAF9915417.1"/>
    </source>
</evidence>
<accession>A0A8H3EZE4</accession>
<feature type="coiled-coil region" evidence="10">
    <location>
        <begin position="134"/>
        <end position="199"/>
    </location>
</feature>
<feature type="region of interest" description="Disordered" evidence="11">
    <location>
        <begin position="349"/>
        <end position="368"/>
    </location>
</feature>
<protein>
    <recommendedName>
        <fullName evidence="2">RNA polymerase II transcription factor B subunit 3</fullName>
    </recommendedName>
    <alternativeName>
        <fullName evidence="8">RNA polymerase II transcription factor B 38 kDa subunit</fullName>
    </alternativeName>
    <alternativeName>
        <fullName evidence="7">RNA polymerase II transcription factor B p38 subunit</fullName>
    </alternativeName>
</protein>
<dbReference type="GO" id="GO:0070985">
    <property type="term" value="C:transcription factor TFIIK complex"/>
    <property type="evidence" value="ECO:0007669"/>
    <property type="project" value="UniProtKB-ARBA"/>
</dbReference>
<sequence length="368" mass="41381">MSRAPVRNGAAPRRPGDEDDICPVCKSSRYLNPSMRFLVNPECYHKMCESCVDRIFSHGPAPCPVAGCARTLRKARFRRQTFEDLHIEREVDIRRRVAGVFNKREEEFESLRDWNNYLEEVENLTWNLLQGVEVKETEKKLDAYRRQNEAEIKQNAALESQEIADSEAQFAAQKEQARLRREAARNEELDERREKEEGRREIIDMMAKGDGDADAIARESQKVILKKSTARRTAAEKSRQQAAAKVDNGAAAAPLFSIQGLKRIPQSVPEKEYDPFGGYAIKPAYYYLRDHYEHSWLDNARSDAQITAGGYDVGEYCARAIMEASGGLGVFIEDEIEGREKRVEKEVGTASAAIASGGGGEGVDGDVL</sequence>
<dbReference type="PANTHER" id="PTHR12683">
    <property type="entry name" value="CDK-ACTIVATING KINASE ASSEMBLY FACTOR MAT1"/>
    <property type="match status" value="1"/>
</dbReference>
<dbReference type="NCBIfam" id="TIGR00570">
    <property type="entry name" value="cdk7"/>
    <property type="match status" value="1"/>
</dbReference>
<proteinExistence type="predicted"/>
<reference evidence="13" key="1">
    <citation type="submission" date="2021-03" db="EMBL/GenBank/DDBJ databases">
        <authorList>
            <person name="Tagirdzhanova G."/>
        </authorList>
    </citation>
    <scope>NUCLEOTIDE SEQUENCE</scope>
</reference>
<organism evidence="13 14">
    <name type="scientific">Imshaugia aleurites</name>
    <dbReference type="NCBI Taxonomy" id="172621"/>
    <lineage>
        <taxon>Eukaryota</taxon>
        <taxon>Fungi</taxon>
        <taxon>Dikarya</taxon>
        <taxon>Ascomycota</taxon>
        <taxon>Pezizomycotina</taxon>
        <taxon>Lecanoromycetes</taxon>
        <taxon>OSLEUM clade</taxon>
        <taxon>Lecanoromycetidae</taxon>
        <taxon>Lecanorales</taxon>
        <taxon>Lecanorineae</taxon>
        <taxon>Parmeliaceae</taxon>
        <taxon>Imshaugia</taxon>
    </lineage>
</organism>
<feature type="domain" description="RING-type" evidence="12">
    <location>
        <begin position="22"/>
        <end position="65"/>
    </location>
</feature>
<keyword evidence="10" id="KW-0175">Coiled coil</keyword>
<gene>
    <name evidence="13" type="primary">TFB3</name>
    <name evidence="13" type="ORF">IMSHALPRED_002599</name>
</gene>
<dbReference type="InterPro" id="IPR001841">
    <property type="entry name" value="Znf_RING"/>
</dbReference>
<dbReference type="EMBL" id="CAJPDT010000015">
    <property type="protein sequence ID" value="CAF9915417.1"/>
    <property type="molecule type" value="Genomic_DNA"/>
</dbReference>
<keyword evidence="5" id="KW-0862">Zinc</keyword>
<evidence type="ECO:0000256" key="6">
    <source>
        <dbReference type="ARBA" id="ARBA00023242"/>
    </source>
</evidence>
<dbReference type="InterPro" id="IPR015877">
    <property type="entry name" value="MAT1_centre"/>
</dbReference>
<dbReference type="Pfam" id="PF06391">
    <property type="entry name" value="MAT1"/>
    <property type="match status" value="1"/>
</dbReference>
<keyword evidence="6" id="KW-0539">Nucleus</keyword>
<keyword evidence="4 9" id="KW-0863">Zinc-finger</keyword>
<evidence type="ECO:0000256" key="11">
    <source>
        <dbReference type="SAM" id="MobiDB-lite"/>
    </source>
</evidence>
<comment type="subcellular location">
    <subcellularLocation>
        <location evidence="1">Nucleus</location>
    </subcellularLocation>
</comment>
<dbReference type="PROSITE" id="PS50089">
    <property type="entry name" value="ZF_RING_2"/>
    <property type="match status" value="1"/>
</dbReference>
<dbReference type="PANTHER" id="PTHR12683:SF13">
    <property type="entry name" value="CDK-ACTIVATING KINASE ASSEMBLY FACTOR MAT1"/>
    <property type="match status" value="1"/>
</dbReference>
<evidence type="ECO:0000256" key="4">
    <source>
        <dbReference type="ARBA" id="ARBA00022771"/>
    </source>
</evidence>
<dbReference type="Pfam" id="PF17121">
    <property type="entry name" value="zf-C3HC4_5"/>
    <property type="match status" value="1"/>
</dbReference>
<dbReference type="GO" id="GO:0006357">
    <property type="term" value="P:regulation of transcription by RNA polymerase II"/>
    <property type="evidence" value="ECO:0007669"/>
    <property type="project" value="TreeGrafter"/>
</dbReference>
<evidence type="ECO:0000313" key="14">
    <source>
        <dbReference type="Proteomes" id="UP000664534"/>
    </source>
</evidence>
<dbReference type="InterPro" id="IPR004575">
    <property type="entry name" value="MAT1/Tfb3"/>
</dbReference>
<comment type="caution">
    <text evidence="13">The sequence shown here is derived from an EMBL/GenBank/DDBJ whole genome shotgun (WGS) entry which is preliminary data.</text>
</comment>
<dbReference type="InterPro" id="IPR013083">
    <property type="entry name" value="Znf_RING/FYVE/PHD"/>
</dbReference>
<dbReference type="CDD" id="cd16573">
    <property type="entry name" value="RING-HC_TFB3-like"/>
    <property type="match status" value="1"/>
</dbReference>
<dbReference type="GO" id="GO:0008270">
    <property type="term" value="F:zinc ion binding"/>
    <property type="evidence" value="ECO:0007669"/>
    <property type="project" value="UniProtKB-KW"/>
</dbReference>
<dbReference type="SUPFAM" id="SSF57850">
    <property type="entry name" value="RING/U-box"/>
    <property type="match status" value="1"/>
</dbReference>
<dbReference type="Proteomes" id="UP000664534">
    <property type="component" value="Unassembled WGS sequence"/>
</dbReference>
<evidence type="ECO:0000256" key="5">
    <source>
        <dbReference type="ARBA" id="ARBA00022833"/>
    </source>
</evidence>
<evidence type="ECO:0000259" key="12">
    <source>
        <dbReference type="PROSITE" id="PS50089"/>
    </source>
</evidence>
<dbReference type="InterPro" id="IPR017907">
    <property type="entry name" value="Znf_RING_CS"/>
</dbReference>
<keyword evidence="14" id="KW-1185">Reference proteome</keyword>
<dbReference type="FunFam" id="3.30.40.10:FF:000037">
    <property type="entry name" value="Cdk-activating kinase assembly factor MAT1, centre"/>
    <property type="match status" value="1"/>
</dbReference>
<evidence type="ECO:0000256" key="3">
    <source>
        <dbReference type="ARBA" id="ARBA00022723"/>
    </source>
</evidence>
<dbReference type="GO" id="GO:0061575">
    <property type="term" value="F:cyclin-dependent protein serine/threonine kinase activator activity"/>
    <property type="evidence" value="ECO:0007669"/>
    <property type="project" value="InterPro"/>
</dbReference>
<evidence type="ECO:0000256" key="1">
    <source>
        <dbReference type="ARBA" id="ARBA00004123"/>
    </source>
</evidence>
<evidence type="ECO:0000256" key="7">
    <source>
        <dbReference type="ARBA" id="ARBA00029873"/>
    </source>
</evidence>
<evidence type="ECO:0000256" key="8">
    <source>
        <dbReference type="ARBA" id="ARBA00033277"/>
    </source>
</evidence>
<evidence type="ECO:0000256" key="2">
    <source>
        <dbReference type="ARBA" id="ARBA00022257"/>
    </source>
</evidence>
<name>A0A8H3EZE4_9LECA</name>
<evidence type="ECO:0000256" key="9">
    <source>
        <dbReference type="PROSITE-ProRule" id="PRU00175"/>
    </source>
</evidence>
<evidence type="ECO:0000256" key="10">
    <source>
        <dbReference type="SAM" id="Coils"/>
    </source>
</evidence>